<feature type="compositionally biased region" description="Basic and acidic residues" evidence="1">
    <location>
        <begin position="1"/>
        <end position="11"/>
    </location>
</feature>
<dbReference type="EnsemblBacteria" id="AAS97839">
    <property type="protein sequence ID" value="AAS97839"/>
    <property type="gene ID" value="DVU_3370"/>
</dbReference>
<evidence type="ECO:0000256" key="1">
    <source>
        <dbReference type="SAM" id="MobiDB-lite"/>
    </source>
</evidence>
<protein>
    <submittedName>
        <fullName evidence="2">Conserved domain protein</fullName>
    </submittedName>
</protein>
<accession>Q725Q4</accession>
<gene>
    <name evidence="2" type="ordered locus">DVU_3370</name>
</gene>
<dbReference type="Proteomes" id="UP000002194">
    <property type="component" value="Chromosome"/>
</dbReference>
<dbReference type="KEGG" id="dvu:DVU_3370"/>
<organism evidence="2 3">
    <name type="scientific">Nitratidesulfovibrio vulgaris (strain ATCC 29579 / DSM 644 / CCUG 34227 / NCIMB 8303 / VKM B-1760 / Hildenborough)</name>
    <name type="common">Desulfovibrio vulgaris</name>
    <dbReference type="NCBI Taxonomy" id="882"/>
    <lineage>
        <taxon>Bacteria</taxon>
        <taxon>Pseudomonadati</taxon>
        <taxon>Thermodesulfobacteriota</taxon>
        <taxon>Desulfovibrionia</taxon>
        <taxon>Desulfovibrionales</taxon>
        <taxon>Desulfovibrionaceae</taxon>
        <taxon>Nitratidesulfovibrio</taxon>
    </lineage>
</organism>
<sequence>MRLQHGSDRTPARFQPEGPPEMTVSRWPRGRASQLRDEHTPKPRRRKGEAACHATGGAGPPRPGIMAQPCTESCPTAGMTRGTRRPGRRVTRREDRACAAMDRHDLVLGLPVGVTMGTSTDAEALQGYPAATCGLRARPADGGRALRRKMRERGTG</sequence>
<proteinExistence type="predicted"/>
<dbReference type="HOGENOM" id="CLU_1683757_0_0_7"/>
<evidence type="ECO:0000313" key="3">
    <source>
        <dbReference type="Proteomes" id="UP000002194"/>
    </source>
</evidence>
<feature type="compositionally biased region" description="Basic residues" evidence="1">
    <location>
        <begin position="82"/>
        <end position="91"/>
    </location>
</feature>
<dbReference type="EMBL" id="AE017285">
    <property type="protein sequence ID" value="AAS97839.1"/>
    <property type="molecule type" value="Genomic_DNA"/>
</dbReference>
<dbReference type="PaxDb" id="882-DVU_3370"/>
<feature type="compositionally biased region" description="Basic residues" evidence="1">
    <location>
        <begin position="145"/>
        <end position="156"/>
    </location>
</feature>
<name>Q725Q4_NITV2</name>
<dbReference type="AlphaFoldDB" id="Q725Q4"/>
<evidence type="ECO:0000313" key="2">
    <source>
        <dbReference type="EMBL" id="AAS97839.1"/>
    </source>
</evidence>
<keyword evidence="3" id="KW-1185">Reference proteome</keyword>
<feature type="region of interest" description="Disordered" evidence="1">
    <location>
        <begin position="134"/>
        <end position="156"/>
    </location>
</feature>
<feature type="region of interest" description="Disordered" evidence="1">
    <location>
        <begin position="1"/>
        <end position="94"/>
    </location>
</feature>
<reference evidence="2 3" key="1">
    <citation type="journal article" date="2004" name="Nat. Biotechnol.">
        <title>The genome sequence of the anaerobic, sulfate-reducing bacterium Desulfovibrio vulgaris Hildenborough.</title>
        <authorList>
            <person name="Heidelberg J.F."/>
            <person name="Seshadri R."/>
            <person name="Haveman S.A."/>
            <person name="Hemme C.L."/>
            <person name="Paulsen I.T."/>
            <person name="Kolonay J.F."/>
            <person name="Eisen J.A."/>
            <person name="Ward N."/>
            <person name="Methe B."/>
            <person name="Brinkac L.M."/>
            <person name="Daugherty S.C."/>
            <person name="Deboy R.T."/>
            <person name="Dodson R.J."/>
            <person name="Durkin A.S."/>
            <person name="Madupu R."/>
            <person name="Nelson W.C."/>
            <person name="Sullivan S.A."/>
            <person name="Fouts D."/>
            <person name="Haft D.H."/>
            <person name="Selengut J."/>
            <person name="Peterson J.D."/>
            <person name="Davidsen T.M."/>
            <person name="Zafar N."/>
            <person name="Zhou L."/>
            <person name="Radune D."/>
            <person name="Dimitrov G."/>
            <person name="Hance M."/>
            <person name="Tran K."/>
            <person name="Khouri H."/>
            <person name="Gill J."/>
            <person name="Utterback T.R."/>
            <person name="Feldblyum T.V."/>
            <person name="Wall J.D."/>
            <person name="Voordouw G."/>
            <person name="Fraser C.M."/>
        </authorList>
    </citation>
    <scope>NUCLEOTIDE SEQUENCE [LARGE SCALE GENOMIC DNA]</scope>
    <source>
        <strain evidence="3">ATCC 29579 / DSM 644 / NCIMB 8303 / VKM B-1760 / Hildenborough</strain>
    </source>
</reference>